<dbReference type="WBParaSite" id="DME_0000411401-mRNA-1">
    <property type="protein sequence ID" value="DME_0000411401-mRNA-1"/>
    <property type="gene ID" value="DME_0000411401"/>
</dbReference>
<reference evidence="5" key="1">
    <citation type="submission" date="2017-02" db="UniProtKB">
        <authorList>
            <consortium name="WormBaseParasite"/>
        </authorList>
    </citation>
    <scope>IDENTIFICATION</scope>
</reference>
<protein>
    <submittedName>
        <fullName evidence="5">Transmembrane protein</fullName>
    </submittedName>
</protein>
<evidence type="ECO:0000313" key="3">
    <source>
        <dbReference type="Proteomes" id="UP000038040"/>
    </source>
</evidence>
<feature type="transmembrane region" description="Helical" evidence="1">
    <location>
        <begin position="94"/>
        <end position="112"/>
    </location>
</feature>
<keyword evidence="4" id="KW-1185">Reference proteome</keyword>
<accession>A0A0N4UAE1</accession>
<dbReference type="AlphaFoldDB" id="A0A0N4UAE1"/>
<keyword evidence="1" id="KW-0812">Transmembrane</keyword>
<dbReference type="EMBL" id="UYYG01001165">
    <property type="protein sequence ID" value="VDN58024.1"/>
    <property type="molecule type" value="Genomic_DNA"/>
</dbReference>
<evidence type="ECO:0000313" key="5">
    <source>
        <dbReference type="WBParaSite" id="DME_0000411401-mRNA-1"/>
    </source>
</evidence>
<dbReference type="OrthoDB" id="5800289at2759"/>
<name>A0A0N4UAE1_DRAME</name>
<reference evidence="2 4" key="2">
    <citation type="submission" date="2018-11" db="EMBL/GenBank/DDBJ databases">
        <authorList>
            <consortium name="Pathogen Informatics"/>
        </authorList>
    </citation>
    <scope>NUCLEOTIDE SEQUENCE [LARGE SCALE GENOMIC DNA]</scope>
</reference>
<dbReference type="Proteomes" id="UP000274756">
    <property type="component" value="Unassembled WGS sequence"/>
</dbReference>
<keyword evidence="1" id="KW-1133">Transmembrane helix</keyword>
<dbReference type="Proteomes" id="UP000038040">
    <property type="component" value="Unplaced"/>
</dbReference>
<proteinExistence type="predicted"/>
<evidence type="ECO:0000313" key="4">
    <source>
        <dbReference type="Proteomes" id="UP000274756"/>
    </source>
</evidence>
<gene>
    <name evidence="2" type="ORF">DME_LOCUS7997</name>
</gene>
<keyword evidence="1" id="KW-0472">Membrane</keyword>
<organism evidence="3 5">
    <name type="scientific">Dracunculus medinensis</name>
    <name type="common">Guinea worm</name>
    <dbReference type="NCBI Taxonomy" id="318479"/>
    <lineage>
        <taxon>Eukaryota</taxon>
        <taxon>Metazoa</taxon>
        <taxon>Ecdysozoa</taxon>
        <taxon>Nematoda</taxon>
        <taxon>Chromadorea</taxon>
        <taxon>Rhabditida</taxon>
        <taxon>Spirurina</taxon>
        <taxon>Dracunculoidea</taxon>
        <taxon>Dracunculidae</taxon>
        <taxon>Dracunculus</taxon>
    </lineage>
</organism>
<evidence type="ECO:0000256" key="1">
    <source>
        <dbReference type="SAM" id="Phobius"/>
    </source>
</evidence>
<evidence type="ECO:0000313" key="2">
    <source>
        <dbReference type="EMBL" id="VDN58024.1"/>
    </source>
</evidence>
<sequence length="175" mass="20265">MQDNIKIGYPYLEVKGVKFSTRIHFHKIRKDYVGTLLYLMVFDTKDPQVALEIQKEELQWNYDLKMKGDHLVRMRLFGDEIVNHEIFEGSINSLPYFIIGSIAMVLFIFATVSQYSQHLNDTNINDFSGTANEYWSKLKKYLRKSATSMLGHTTRKCANWVSEATVQLSEKAAKA</sequence>